<feature type="compositionally biased region" description="Pro residues" evidence="1">
    <location>
        <begin position="9"/>
        <end position="19"/>
    </location>
</feature>
<dbReference type="GO" id="GO:0016491">
    <property type="term" value="F:oxidoreductase activity"/>
    <property type="evidence" value="ECO:0007669"/>
    <property type="project" value="InterPro"/>
</dbReference>
<dbReference type="EMBL" id="BMSX01000019">
    <property type="protein sequence ID" value="GGR41852.1"/>
    <property type="molecule type" value="Genomic_DNA"/>
</dbReference>
<sequence>MEDGMPSPSSRPAPSPVRPFPDALDEATRCAALSPSSHNCQPWALARAVTGQARARAAAFLGLAEDDPGQVPPLHGGTEYLALALDERRRLVALPAHAVEMGVSCGAYWRVLLRALAAQGWAVVRSRTVEAPGACPFGPVWPREWSLLCVAALRRGAASDERLADLGAMARERRTNRSPYRTALLDPGLLERLARPAHAADGLGGIDVRHVTEPTALEVFATLLARHAGRDFSHHRAWSETHSFLRRSEADARGRGDGFTLTQLFGPMSRTHHLARRLALTPSAMRVLSRVGYDRRLAAGLATLARCSPAVVAMGFTGVAPGPGDALRGGARLVDYWLQATCSGLALHPISILVQHDDLRLETQTALGLPGHTFFLARLGRPTTGSPPAPRCAASSRHRPI</sequence>
<evidence type="ECO:0000256" key="1">
    <source>
        <dbReference type="SAM" id="MobiDB-lite"/>
    </source>
</evidence>
<accession>A0A918FJ13</accession>
<comment type="caution">
    <text evidence="2">The sequence shown here is derived from an EMBL/GenBank/DDBJ whole genome shotgun (WGS) entry which is preliminary data.</text>
</comment>
<dbReference type="AlphaFoldDB" id="A0A918FJ13"/>
<organism evidence="2 3">
    <name type="scientific">Streptomyces aurantiogriseus</name>
    <dbReference type="NCBI Taxonomy" id="66870"/>
    <lineage>
        <taxon>Bacteria</taxon>
        <taxon>Bacillati</taxon>
        <taxon>Actinomycetota</taxon>
        <taxon>Actinomycetes</taxon>
        <taxon>Kitasatosporales</taxon>
        <taxon>Streptomycetaceae</taxon>
        <taxon>Streptomyces</taxon>
    </lineage>
</organism>
<gene>
    <name evidence="2" type="ORF">GCM10010251_68340</name>
</gene>
<feature type="region of interest" description="Disordered" evidence="1">
    <location>
        <begin position="380"/>
        <end position="401"/>
    </location>
</feature>
<keyword evidence="3" id="KW-1185">Reference proteome</keyword>
<evidence type="ECO:0000313" key="3">
    <source>
        <dbReference type="Proteomes" id="UP000658320"/>
    </source>
</evidence>
<dbReference type="InterPro" id="IPR000415">
    <property type="entry name" value="Nitroreductase-like"/>
</dbReference>
<dbReference type="Proteomes" id="UP000658320">
    <property type="component" value="Unassembled WGS sequence"/>
</dbReference>
<dbReference type="SUPFAM" id="SSF55469">
    <property type="entry name" value="FMN-dependent nitroreductase-like"/>
    <property type="match status" value="1"/>
</dbReference>
<proteinExistence type="predicted"/>
<evidence type="ECO:0000313" key="2">
    <source>
        <dbReference type="EMBL" id="GGR41852.1"/>
    </source>
</evidence>
<reference evidence="2" key="2">
    <citation type="submission" date="2020-09" db="EMBL/GenBank/DDBJ databases">
        <authorList>
            <person name="Sun Q."/>
            <person name="Ohkuma M."/>
        </authorList>
    </citation>
    <scope>NUCLEOTIDE SEQUENCE</scope>
    <source>
        <strain evidence="2">JCM 4346</strain>
    </source>
</reference>
<reference evidence="2" key="1">
    <citation type="journal article" date="2014" name="Int. J. Syst. Evol. Microbiol.">
        <title>Complete genome sequence of Corynebacterium casei LMG S-19264T (=DSM 44701T), isolated from a smear-ripened cheese.</title>
        <authorList>
            <consortium name="US DOE Joint Genome Institute (JGI-PGF)"/>
            <person name="Walter F."/>
            <person name="Albersmeier A."/>
            <person name="Kalinowski J."/>
            <person name="Ruckert C."/>
        </authorList>
    </citation>
    <scope>NUCLEOTIDE SEQUENCE</scope>
    <source>
        <strain evidence="2">JCM 4346</strain>
    </source>
</reference>
<dbReference type="Gene3D" id="3.40.109.10">
    <property type="entry name" value="NADH Oxidase"/>
    <property type="match status" value="1"/>
</dbReference>
<name>A0A918FJ13_9ACTN</name>
<protein>
    <submittedName>
        <fullName evidence="2">RedV protein</fullName>
    </submittedName>
</protein>
<feature type="region of interest" description="Disordered" evidence="1">
    <location>
        <begin position="1"/>
        <end position="21"/>
    </location>
</feature>